<protein>
    <submittedName>
        <fullName evidence="2">Helix-turn-helix transcriptional regulator</fullName>
    </submittedName>
</protein>
<dbReference type="SMART" id="SM00530">
    <property type="entry name" value="HTH_XRE"/>
    <property type="match status" value="1"/>
</dbReference>
<keyword evidence="3" id="KW-1185">Reference proteome</keyword>
<evidence type="ECO:0000313" key="3">
    <source>
        <dbReference type="Proteomes" id="UP001238805"/>
    </source>
</evidence>
<dbReference type="InterPro" id="IPR010982">
    <property type="entry name" value="Lambda_DNA-bd_dom_sf"/>
</dbReference>
<dbReference type="InterPro" id="IPR017507">
    <property type="entry name" value="Tscrpt_reg_HipB-like"/>
</dbReference>
<evidence type="ECO:0000259" key="1">
    <source>
        <dbReference type="PROSITE" id="PS50943"/>
    </source>
</evidence>
<dbReference type="RefSeq" id="WP_284874140.1">
    <property type="nucleotide sequence ID" value="NZ_CP126970.1"/>
</dbReference>
<feature type="domain" description="HTH cro/C1-type" evidence="1">
    <location>
        <begin position="11"/>
        <end position="64"/>
    </location>
</feature>
<dbReference type="Proteomes" id="UP001238805">
    <property type="component" value="Chromosome"/>
</dbReference>
<name>A0ABY8VKM8_9CORY</name>
<evidence type="ECO:0000313" key="2">
    <source>
        <dbReference type="EMBL" id="WIM69546.1"/>
    </source>
</evidence>
<dbReference type="Pfam" id="PF01381">
    <property type="entry name" value="HTH_3"/>
    <property type="match status" value="1"/>
</dbReference>
<gene>
    <name evidence="2" type="ORF">QP029_09855</name>
</gene>
<dbReference type="EMBL" id="CP126970">
    <property type="protein sequence ID" value="WIM69546.1"/>
    <property type="molecule type" value="Genomic_DNA"/>
</dbReference>
<dbReference type="Gene3D" id="1.10.260.40">
    <property type="entry name" value="lambda repressor-like DNA-binding domains"/>
    <property type="match status" value="1"/>
</dbReference>
<sequence length="77" mass="8635">MTPTELGDATRIRRRDLGLRQAELAALAGVSERLIRDIESGKPSLRMDTLMKVLDVLGFTLELATWDPLTSRQGVRR</sequence>
<dbReference type="CDD" id="cd00093">
    <property type="entry name" value="HTH_XRE"/>
    <property type="match status" value="1"/>
</dbReference>
<dbReference type="InterPro" id="IPR001387">
    <property type="entry name" value="Cro/C1-type_HTH"/>
</dbReference>
<proteinExistence type="predicted"/>
<reference evidence="2 3" key="1">
    <citation type="submission" date="2023-05" db="EMBL/GenBank/DDBJ databases">
        <title>Corynebacterium suedekumii sp. nov. and Corynebacterium breve sp. nov. isolated from raw cow's milk.</title>
        <authorList>
            <person name="Baer M.K."/>
            <person name="Mehl L."/>
            <person name="Hellmuth R."/>
            <person name="Marke G."/>
            <person name="Lipski A."/>
        </authorList>
    </citation>
    <scope>NUCLEOTIDE SEQUENCE [LARGE SCALE GENOMIC DNA]</scope>
    <source>
        <strain evidence="2 3">LM112</strain>
    </source>
</reference>
<dbReference type="NCBIfam" id="TIGR03070">
    <property type="entry name" value="couple_hipB"/>
    <property type="match status" value="1"/>
</dbReference>
<dbReference type="SUPFAM" id="SSF47413">
    <property type="entry name" value="lambda repressor-like DNA-binding domains"/>
    <property type="match status" value="1"/>
</dbReference>
<organism evidence="2 3">
    <name type="scientific">Corynebacterium suedekumii</name>
    <dbReference type="NCBI Taxonomy" id="3049801"/>
    <lineage>
        <taxon>Bacteria</taxon>
        <taxon>Bacillati</taxon>
        <taxon>Actinomycetota</taxon>
        <taxon>Actinomycetes</taxon>
        <taxon>Mycobacteriales</taxon>
        <taxon>Corynebacteriaceae</taxon>
        <taxon>Corynebacterium</taxon>
    </lineage>
</organism>
<accession>A0ABY8VKM8</accession>
<dbReference type="PROSITE" id="PS50943">
    <property type="entry name" value="HTH_CROC1"/>
    <property type="match status" value="1"/>
</dbReference>